<evidence type="ECO:0000313" key="6">
    <source>
        <dbReference type="EMBL" id="MBC3908184.1"/>
    </source>
</evidence>
<organism evidence="6 7">
    <name type="scientific">Undibacterium umbellatum</name>
    <dbReference type="NCBI Taxonomy" id="2762300"/>
    <lineage>
        <taxon>Bacteria</taxon>
        <taxon>Pseudomonadati</taxon>
        <taxon>Pseudomonadota</taxon>
        <taxon>Betaproteobacteria</taxon>
        <taxon>Burkholderiales</taxon>
        <taxon>Oxalobacteraceae</taxon>
        <taxon>Undibacterium</taxon>
    </lineage>
</organism>
<protein>
    <submittedName>
        <fullName evidence="6">Helix-turn-helix domain-containing protein</fullName>
    </submittedName>
</protein>
<feature type="domain" description="HTH cro/C1-type" evidence="5">
    <location>
        <begin position="63"/>
        <end position="115"/>
    </location>
</feature>
<dbReference type="SMART" id="SM00530">
    <property type="entry name" value="HTH_XRE"/>
    <property type="match status" value="1"/>
</dbReference>
<dbReference type="InterPro" id="IPR001387">
    <property type="entry name" value="Cro/C1-type_HTH"/>
</dbReference>
<dbReference type="PROSITE" id="PS50943">
    <property type="entry name" value="HTH_CROC1"/>
    <property type="match status" value="1"/>
</dbReference>
<accession>A0ABR6Z9D1</accession>
<name>A0ABR6Z9D1_9BURK</name>
<gene>
    <name evidence="6" type="ORF">H8L47_11510</name>
</gene>
<sequence>MDKELFANLVASLAEAGKIAKGEAKPARTTTLNKSGKTNKVQAKPGNKTATVPAIPHTKIDARQVREKTGLSQSDFATVMNVSIKTLQNWEQHRREPTGAADSLLRVFAAAPELVLKALHQA</sequence>
<dbReference type="Gene3D" id="1.10.260.40">
    <property type="entry name" value="lambda repressor-like DNA-binding domains"/>
    <property type="match status" value="1"/>
</dbReference>
<keyword evidence="1" id="KW-0805">Transcription regulation</keyword>
<dbReference type="InterPro" id="IPR052359">
    <property type="entry name" value="HTH-type_reg/antitoxin"/>
</dbReference>
<proteinExistence type="predicted"/>
<dbReference type="PANTHER" id="PTHR36511:SF4">
    <property type="entry name" value="ANTITOXIN MQSA"/>
    <property type="match status" value="1"/>
</dbReference>
<evidence type="ECO:0000256" key="4">
    <source>
        <dbReference type="SAM" id="MobiDB-lite"/>
    </source>
</evidence>
<feature type="region of interest" description="Disordered" evidence="4">
    <location>
        <begin position="25"/>
        <end position="52"/>
    </location>
</feature>
<keyword evidence="7" id="KW-1185">Reference proteome</keyword>
<evidence type="ECO:0000256" key="3">
    <source>
        <dbReference type="ARBA" id="ARBA00023163"/>
    </source>
</evidence>
<evidence type="ECO:0000256" key="1">
    <source>
        <dbReference type="ARBA" id="ARBA00023015"/>
    </source>
</evidence>
<reference evidence="6 7" key="1">
    <citation type="submission" date="2020-08" db="EMBL/GenBank/DDBJ databases">
        <title>Novel species isolated from subtropical streams in China.</title>
        <authorList>
            <person name="Lu H."/>
        </authorList>
    </citation>
    <scope>NUCLEOTIDE SEQUENCE [LARGE SCALE GENOMIC DNA]</scope>
    <source>
        <strain evidence="6 7">NL8W</strain>
    </source>
</reference>
<evidence type="ECO:0000259" key="5">
    <source>
        <dbReference type="PROSITE" id="PS50943"/>
    </source>
</evidence>
<dbReference type="EMBL" id="JACOFX010000004">
    <property type="protein sequence ID" value="MBC3908184.1"/>
    <property type="molecule type" value="Genomic_DNA"/>
</dbReference>
<evidence type="ECO:0000313" key="7">
    <source>
        <dbReference type="Proteomes" id="UP000646911"/>
    </source>
</evidence>
<dbReference type="PANTHER" id="PTHR36511">
    <property type="entry name" value="MERR FAMILY BACTERIAL REGULATORY PROTEIN"/>
    <property type="match status" value="1"/>
</dbReference>
<evidence type="ECO:0000256" key="2">
    <source>
        <dbReference type="ARBA" id="ARBA00023125"/>
    </source>
</evidence>
<dbReference type="CDD" id="cd00093">
    <property type="entry name" value="HTH_XRE"/>
    <property type="match status" value="1"/>
</dbReference>
<keyword evidence="2" id="KW-0238">DNA-binding</keyword>
<dbReference type="RefSeq" id="WP_186953723.1">
    <property type="nucleotide sequence ID" value="NZ_JACOFX010000004.1"/>
</dbReference>
<comment type="caution">
    <text evidence="6">The sequence shown here is derived from an EMBL/GenBank/DDBJ whole genome shotgun (WGS) entry which is preliminary data.</text>
</comment>
<dbReference type="Pfam" id="PF01381">
    <property type="entry name" value="HTH_3"/>
    <property type="match status" value="1"/>
</dbReference>
<dbReference type="InterPro" id="IPR010982">
    <property type="entry name" value="Lambda_DNA-bd_dom_sf"/>
</dbReference>
<keyword evidence="3" id="KW-0804">Transcription</keyword>
<dbReference type="Proteomes" id="UP000646911">
    <property type="component" value="Unassembled WGS sequence"/>
</dbReference>
<feature type="compositionally biased region" description="Polar residues" evidence="4">
    <location>
        <begin position="28"/>
        <end position="41"/>
    </location>
</feature>
<dbReference type="SUPFAM" id="SSF47413">
    <property type="entry name" value="lambda repressor-like DNA-binding domains"/>
    <property type="match status" value="1"/>
</dbReference>